<dbReference type="Gene3D" id="1.10.260.40">
    <property type="entry name" value="lambda repressor-like DNA-binding domains"/>
    <property type="match status" value="1"/>
</dbReference>
<proteinExistence type="predicted"/>
<keyword evidence="3" id="KW-1185">Reference proteome</keyword>
<sequence>MSNTPRQQAAAEVRAAIARSGANHQDVADALGISRRGLTRKLGGERPFTVDEFVKVAAITSTDAGSLLNAAYGISGEQVA</sequence>
<protein>
    <submittedName>
        <fullName evidence="2">Bacterial regulatory protein, Fis family</fullName>
    </submittedName>
</protein>
<dbReference type="Pfam" id="PF02954">
    <property type="entry name" value="HTH_8"/>
    <property type="match status" value="1"/>
</dbReference>
<dbReference type="EMBL" id="LR134473">
    <property type="protein sequence ID" value="VEI04152.1"/>
    <property type="molecule type" value="Genomic_DNA"/>
</dbReference>
<dbReference type="AlphaFoldDB" id="A0A448P1S1"/>
<dbReference type="OrthoDB" id="4775426at2"/>
<accession>A0A448P1S1</accession>
<evidence type="ECO:0000259" key="1">
    <source>
        <dbReference type="Pfam" id="PF02954"/>
    </source>
</evidence>
<name>A0A448P1S1_9ACTN</name>
<reference evidence="2 3" key="1">
    <citation type="submission" date="2018-12" db="EMBL/GenBank/DDBJ databases">
        <authorList>
            <consortium name="Pathogen Informatics"/>
        </authorList>
    </citation>
    <scope>NUCLEOTIDE SEQUENCE [LARGE SCALE GENOMIC DNA]</scope>
    <source>
        <strain evidence="2 3">NCTC13652</strain>
    </source>
</reference>
<dbReference type="GO" id="GO:0043565">
    <property type="term" value="F:sequence-specific DNA binding"/>
    <property type="evidence" value="ECO:0007669"/>
    <property type="project" value="InterPro"/>
</dbReference>
<evidence type="ECO:0000313" key="3">
    <source>
        <dbReference type="Proteomes" id="UP000277858"/>
    </source>
</evidence>
<organism evidence="2 3">
    <name type="scientific">Acidipropionibacterium jensenii</name>
    <dbReference type="NCBI Taxonomy" id="1749"/>
    <lineage>
        <taxon>Bacteria</taxon>
        <taxon>Bacillati</taxon>
        <taxon>Actinomycetota</taxon>
        <taxon>Actinomycetes</taxon>
        <taxon>Propionibacteriales</taxon>
        <taxon>Propionibacteriaceae</taxon>
        <taxon>Acidipropionibacterium</taxon>
    </lineage>
</organism>
<dbReference type="InterPro" id="IPR002197">
    <property type="entry name" value="HTH_Fis"/>
</dbReference>
<dbReference type="InterPro" id="IPR010982">
    <property type="entry name" value="Lambda_DNA-bd_dom_sf"/>
</dbReference>
<feature type="domain" description="DNA binding HTH" evidence="1">
    <location>
        <begin position="14"/>
        <end position="42"/>
    </location>
</feature>
<evidence type="ECO:0000313" key="2">
    <source>
        <dbReference type="EMBL" id="VEI04152.1"/>
    </source>
</evidence>
<dbReference type="Proteomes" id="UP000277858">
    <property type="component" value="Chromosome"/>
</dbReference>
<dbReference type="SUPFAM" id="SSF47413">
    <property type="entry name" value="lambda repressor-like DNA-binding domains"/>
    <property type="match status" value="1"/>
</dbReference>
<dbReference type="RefSeq" id="WP_028702847.1">
    <property type="nucleotide sequence ID" value="NZ_LR134473.1"/>
</dbReference>
<dbReference type="STRING" id="1122997.GCA_000425285_01185"/>
<gene>
    <name evidence="2" type="ORF">NCTC13652_02376</name>
</gene>